<evidence type="ECO:0000313" key="2">
    <source>
        <dbReference type="Proteomes" id="UP000051324"/>
    </source>
</evidence>
<accession>A0A0R1TYU1</accession>
<reference evidence="1 2" key="1">
    <citation type="journal article" date="2015" name="Genome Announc.">
        <title>Expanding the biotechnology potential of lactobacilli through comparative genomics of 213 strains and associated genera.</title>
        <authorList>
            <person name="Sun Z."/>
            <person name="Harris H.M."/>
            <person name="McCann A."/>
            <person name="Guo C."/>
            <person name="Argimon S."/>
            <person name="Zhang W."/>
            <person name="Yang X."/>
            <person name="Jeffery I.B."/>
            <person name="Cooney J.C."/>
            <person name="Kagawa T.F."/>
            <person name="Liu W."/>
            <person name="Song Y."/>
            <person name="Salvetti E."/>
            <person name="Wrobel A."/>
            <person name="Rasinkangas P."/>
            <person name="Parkhill J."/>
            <person name="Rea M.C."/>
            <person name="O'Sullivan O."/>
            <person name="Ritari J."/>
            <person name="Douillard F.P."/>
            <person name="Paul Ross R."/>
            <person name="Yang R."/>
            <person name="Briner A.E."/>
            <person name="Felis G.E."/>
            <person name="de Vos W.M."/>
            <person name="Barrangou R."/>
            <person name="Klaenhammer T.R."/>
            <person name="Caufield P.W."/>
            <person name="Cui Y."/>
            <person name="Zhang H."/>
            <person name="O'Toole P.W."/>
        </authorList>
    </citation>
    <scope>NUCLEOTIDE SEQUENCE [LARGE SCALE GENOMIC DNA]</scope>
    <source>
        <strain evidence="1 2">DSM 16634</strain>
    </source>
</reference>
<gene>
    <name evidence="1" type="ORF">FC32_GL001311</name>
</gene>
<name>A0A0R1TYU1_9LACO</name>
<dbReference type="Pfam" id="PF22398">
    <property type="entry name" value="DUF6978"/>
    <property type="match status" value="1"/>
</dbReference>
<dbReference type="EMBL" id="AZFT01000053">
    <property type="protein sequence ID" value="KRL84035.1"/>
    <property type="molecule type" value="Genomic_DNA"/>
</dbReference>
<sequence length="167" mass="19980">MNKYDLDNLTEQEIAKLIENEKNPENLMNYQDIYNQIVSTLIYESGAYRCNVKDLERNILYEFTVHTTPIQSRFSIGLRFLDVKKHLLRLDFGNTLRHKNNQNKDNEYVVYGSHAHIYSSDNKYEPKNVIPISDLDEFKNLKYIRDVFLEYIRYTNIKERTDRNVTS</sequence>
<dbReference type="STRING" id="1423724.FC32_GL001311"/>
<proteinExistence type="predicted"/>
<dbReference type="AlphaFoldDB" id="A0A0R1TYU1"/>
<dbReference type="RefSeq" id="WP_025087496.1">
    <property type="nucleotide sequence ID" value="NZ_AZFT01000053.1"/>
</dbReference>
<organism evidence="1 2">
    <name type="scientific">Ligilactobacillus apodemi DSM 16634 = JCM 16172</name>
    <dbReference type="NCBI Taxonomy" id="1423724"/>
    <lineage>
        <taxon>Bacteria</taxon>
        <taxon>Bacillati</taxon>
        <taxon>Bacillota</taxon>
        <taxon>Bacilli</taxon>
        <taxon>Lactobacillales</taxon>
        <taxon>Lactobacillaceae</taxon>
        <taxon>Ligilactobacillus</taxon>
    </lineage>
</organism>
<dbReference type="InterPro" id="IPR053916">
    <property type="entry name" value="DUF6978"/>
</dbReference>
<dbReference type="Proteomes" id="UP000051324">
    <property type="component" value="Unassembled WGS sequence"/>
</dbReference>
<dbReference type="PATRIC" id="fig|1423724.4.peg.1371"/>
<evidence type="ECO:0000313" key="1">
    <source>
        <dbReference type="EMBL" id="KRL84035.1"/>
    </source>
</evidence>
<comment type="caution">
    <text evidence="1">The sequence shown here is derived from an EMBL/GenBank/DDBJ whole genome shotgun (WGS) entry which is preliminary data.</text>
</comment>
<keyword evidence="2" id="KW-1185">Reference proteome</keyword>
<protein>
    <submittedName>
        <fullName evidence="1">Uncharacterized protein</fullName>
    </submittedName>
</protein>